<dbReference type="EMBL" id="SSMD01000006">
    <property type="protein sequence ID" value="THD72901.1"/>
    <property type="molecule type" value="Genomic_DNA"/>
</dbReference>
<dbReference type="Proteomes" id="UP000306113">
    <property type="component" value="Unassembled WGS sequence"/>
</dbReference>
<evidence type="ECO:0000256" key="1">
    <source>
        <dbReference type="SAM" id="Phobius"/>
    </source>
</evidence>
<name>A0A4S3M6V5_9RHOB</name>
<sequence length="114" mass="12959">MADMFNQFDDRLQRIEANRARLKRGYSLTVDRDGLIVARPRATKRSFHIKGIVLLVVGFLCFKALLIAYMGIGTYQDRVANLENGATTEQVGAWFMQADPVSLRVATELRKLIR</sequence>
<keyword evidence="3" id="KW-1185">Reference proteome</keyword>
<evidence type="ECO:0000313" key="3">
    <source>
        <dbReference type="Proteomes" id="UP000306113"/>
    </source>
</evidence>
<keyword evidence="1" id="KW-0472">Membrane</keyword>
<reference evidence="2 3" key="1">
    <citation type="submission" date="2019-04" db="EMBL/GenBank/DDBJ databases">
        <title>Draft genome sequence of Youngimonas vesicularis.</title>
        <authorList>
            <person name="Hameed A."/>
        </authorList>
    </citation>
    <scope>NUCLEOTIDE SEQUENCE [LARGE SCALE GENOMIC DNA]</scope>
    <source>
        <strain evidence="2 3">CC-AMW-E</strain>
    </source>
</reference>
<proteinExistence type="predicted"/>
<keyword evidence="1" id="KW-1133">Transmembrane helix</keyword>
<organism evidence="2 3">
    <name type="scientific">Thalassobius vesicularis</name>
    <dbReference type="NCBI Taxonomy" id="1294297"/>
    <lineage>
        <taxon>Bacteria</taxon>
        <taxon>Pseudomonadati</taxon>
        <taxon>Pseudomonadota</taxon>
        <taxon>Alphaproteobacteria</taxon>
        <taxon>Rhodobacterales</taxon>
        <taxon>Roseobacteraceae</taxon>
        <taxon>Thalassovita</taxon>
    </lineage>
</organism>
<gene>
    <name evidence="2" type="ORF">E7681_13325</name>
</gene>
<dbReference type="OrthoDB" id="7866534at2"/>
<dbReference type="AlphaFoldDB" id="A0A4S3M6V5"/>
<accession>A0A4S3M6V5</accession>
<keyword evidence="1" id="KW-0812">Transmembrane</keyword>
<dbReference type="RefSeq" id="WP_136339798.1">
    <property type="nucleotide sequence ID" value="NZ_SSMD01000006.1"/>
</dbReference>
<evidence type="ECO:0000313" key="2">
    <source>
        <dbReference type="EMBL" id="THD72901.1"/>
    </source>
</evidence>
<feature type="transmembrane region" description="Helical" evidence="1">
    <location>
        <begin position="51"/>
        <end position="72"/>
    </location>
</feature>
<comment type="caution">
    <text evidence="2">The sequence shown here is derived from an EMBL/GenBank/DDBJ whole genome shotgun (WGS) entry which is preliminary data.</text>
</comment>
<protein>
    <submittedName>
        <fullName evidence="2">Uncharacterized protein</fullName>
    </submittedName>
</protein>